<evidence type="ECO:0000313" key="2">
    <source>
        <dbReference type="Proteomes" id="UP000619788"/>
    </source>
</evidence>
<dbReference type="AlphaFoldDB" id="A0A8J3SEK5"/>
<dbReference type="EMBL" id="BOOJ01000017">
    <property type="protein sequence ID" value="GIH91176.1"/>
    <property type="molecule type" value="Genomic_DNA"/>
</dbReference>
<proteinExistence type="predicted"/>
<dbReference type="RefSeq" id="WP_204063487.1">
    <property type="nucleotide sequence ID" value="NZ_BOOJ01000017.1"/>
</dbReference>
<organism evidence="1 2">
    <name type="scientific">Planobispora siamensis</name>
    <dbReference type="NCBI Taxonomy" id="936338"/>
    <lineage>
        <taxon>Bacteria</taxon>
        <taxon>Bacillati</taxon>
        <taxon>Actinomycetota</taxon>
        <taxon>Actinomycetes</taxon>
        <taxon>Streptosporangiales</taxon>
        <taxon>Streptosporangiaceae</taxon>
        <taxon>Planobispora</taxon>
    </lineage>
</organism>
<evidence type="ECO:0000313" key="1">
    <source>
        <dbReference type="EMBL" id="GIH91176.1"/>
    </source>
</evidence>
<sequence>MSEHKPYTYVTTSIDKDTTRLGIDFYTADLWVSVLDIGGKRPALTVSSREARVLVSSTGGGPITDQDLRIAREIADAAARYLADCERLHAAQTVIPGSTDEAAA</sequence>
<keyword evidence="2" id="KW-1185">Reference proteome</keyword>
<protein>
    <submittedName>
        <fullName evidence="1">Uncharacterized protein</fullName>
    </submittedName>
</protein>
<gene>
    <name evidence="1" type="ORF">Psi01_18060</name>
</gene>
<accession>A0A8J3SEK5</accession>
<reference evidence="1 2" key="1">
    <citation type="submission" date="2021-01" db="EMBL/GenBank/DDBJ databases">
        <title>Whole genome shotgun sequence of Planobispora siamensis NBRC 107568.</title>
        <authorList>
            <person name="Komaki H."/>
            <person name="Tamura T."/>
        </authorList>
    </citation>
    <scope>NUCLEOTIDE SEQUENCE [LARGE SCALE GENOMIC DNA]</scope>
    <source>
        <strain evidence="1 2">NBRC 107568</strain>
    </source>
</reference>
<name>A0A8J3SEK5_9ACTN</name>
<comment type="caution">
    <text evidence="1">The sequence shown here is derived from an EMBL/GenBank/DDBJ whole genome shotgun (WGS) entry which is preliminary data.</text>
</comment>
<dbReference type="Proteomes" id="UP000619788">
    <property type="component" value="Unassembled WGS sequence"/>
</dbReference>